<feature type="domain" description="D-isomer specific 2-hydroxyacid dehydrogenase NAD-binding" evidence="6">
    <location>
        <begin position="112"/>
        <end position="299"/>
    </location>
</feature>
<dbReference type="InterPro" id="IPR058205">
    <property type="entry name" value="D-LDH-like"/>
</dbReference>
<evidence type="ECO:0000256" key="1">
    <source>
        <dbReference type="ARBA" id="ARBA00005854"/>
    </source>
</evidence>
<dbReference type="InterPro" id="IPR029752">
    <property type="entry name" value="D-isomer_DH_CS1"/>
</dbReference>
<keyword evidence="2 4" id="KW-0560">Oxidoreductase</keyword>
<dbReference type="PROSITE" id="PS00670">
    <property type="entry name" value="D_2_HYDROXYACID_DH_2"/>
    <property type="match status" value="1"/>
</dbReference>
<dbReference type="Proteomes" id="UP000765160">
    <property type="component" value="Unassembled WGS sequence"/>
</dbReference>
<dbReference type="InterPro" id="IPR006139">
    <property type="entry name" value="D-isomer_2_OHA_DH_cat_dom"/>
</dbReference>
<feature type="domain" description="D-isomer specific 2-hydroxyacid dehydrogenase catalytic" evidence="5">
    <location>
        <begin position="3"/>
        <end position="330"/>
    </location>
</feature>
<dbReference type="Pfam" id="PF02826">
    <property type="entry name" value="2-Hacid_dh_C"/>
    <property type="match status" value="1"/>
</dbReference>
<dbReference type="PANTHER" id="PTHR43026:SF1">
    <property type="entry name" value="2-HYDROXYACID DEHYDROGENASE HOMOLOG 1-RELATED"/>
    <property type="match status" value="1"/>
</dbReference>
<accession>A0ABX1EUC3</accession>
<evidence type="ECO:0000313" key="8">
    <source>
        <dbReference type="Proteomes" id="UP000765160"/>
    </source>
</evidence>
<dbReference type="PROSITE" id="PS00671">
    <property type="entry name" value="D_2_HYDROXYACID_DH_3"/>
    <property type="match status" value="1"/>
</dbReference>
<dbReference type="InterPro" id="IPR029753">
    <property type="entry name" value="D-isomer_DH_CS"/>
</dbReference>
<evidence type="ECO:0000259" key="5">
    <source>
        <dbReference type="Pfam" id="PF00389"/>
    </source>
</evidence>
<dbReference type="Gene3D" id="3.40.50.720">
    <property type="entry name" value="NAD(P)-binding Rossmann-like Domain"/>
    <property type="match status" value="2"/>
</dbReference>
<dbReference type="EMBL" id="JAAVTX010000002">
    <property type="protein sequence ID" value="NKE44231.1"/>
    <property type="molecule type" value="Genomic_DNA"/>
</dbReference>
<dbReference type="RefSeq" id="WP_168048063.1">
    <property type="nucleotide sequence ID" value="NZ_JAATJR010000002.1"/>
</dbReference>
<dbReference type="SUPFAM" id="SSF52283">
    <property type="entry name" value="Formate/glycerate dehydrogenase catalytic domain-like"/>
    <property type="match status" value="1"/>
</dbReference>
<proteinExistence type="inferred from homology"/>
<evidence type="ECO:0000256" key="3">
    <source>
        <dbReference type="ARBA" id="ARBA00023027"/>
    </source>
</evidence>
<comment type="similarity">
    <text evidence="1 4">Belongs to the D-isomer specific 2-hydroxyacid dehydrogenase family.</text>
</comment>
<dbReference type="PROSITE" id="PS00065">
    <property type="entry name" value="D_2_HYDROXYACID_DH_1"/>
    <property type="match status" value="1"/>
</dbReference>
<protein>
    <submittedName>
        <fullName evidence="7">2-hydroxyacid dehydrogenase</fullName>
    </submittedName>
</protein>
<comment type="caution">
    <text evidence="7">The sequence shown here is derived from an EMBL/GenBank/DDBJ whole genome shotgun (WGS) entry which is preliminary data.</text>
</comment>
<sequence>MQIVVFSAKPYDRQFLDAANAAAGSPHRITYLEARLSPETAPLAAGAQAVCAFVNDQADAAVLEQFARGGVKILALRSAGFNNVDLVAAQRLGITVARVPAYSPESVAEHTVAMMLSLNRRIHRAYHRVREGNFALDGLLGFDMFGRTAGIIGTGRIGLAVARILAGFGCRLLAYDPYPAAEGAALGLEYVGVEDLLARSDIITLHCPLTPATHHLIDAAAIARMRRGAMLVNTSRGAIVDTRAVIAGLKSGAIGLLGLDVYEEEGDLFFEDLSGQMLQDDIFARLLTFPNVLVTAHQAFFTHEALTAIAETTIGNISAFAETGRALHAVSTEKLA</sequence>
<dbReference type="Pfam" id="PF00389">
    <property type="entry name" value="2-Hacid_dh"/>
    <property type="match status" value="1"/>
</dbReference>
<evidence type="ECO:0000259" key="6">
    <source>
        <dbReference type="Pfam" id="PF02826"/>
    </source>
</evidence>
<evidence type="ECO:0000256" key="2">
    <source>
        <dbReference type="ARBA" id="ARBA00023002"/>
    </source>
</evidence>
<dbReference type="CDD" id="cd12183">
    <property type="entry name" value="LDH_like_2"/>
    <property type="match status" value="1"/>
</dbReference>
<name>A0ABX1EUC3_9PROT</name>
<dbReference type="PANTHER" id="PTHR43026">
    <property type="entry name" value="2-HYDROXYACID DEHYDROGENASE HOMOLOG 1-RELATED"/>
    <property type="match status" value="1"/>
</dbReference>
<dbReference type="InterPro" id="IPR036291">
    <property type="entry name" value="NAD(P)-bd_dom_sf"/>
</dbReference>
<reference evidence="7 8" key="1">
    <citation type="submission" date="2020-03" db="EMBL/GenBank/DDBJ databases">
        <title>Roseomonas selenitidurans sp. nov. isolated from soil.</title>
        <authorList>
            <person name="Liu H."/>
        </authorList>
    </citation>
    <scope>NUCLEOTIDE SEQUENCE [LARGE SCALE GENOMIC DNA]</scope>
    <source>
        <strain evidence="7 8">JCM 15073</strain>
    </source>
</reference>
<organism evidence="7 8">
    <name type="scientific">Falsiroseomonas frigidaquae</name>
    <dbReference type="NCBI Taxonomy" id="487318"/>
    <lineage>
        <taxon>Bacteria</taxon>
        <taxon>Pseudomonadati</taxon>
        <taxon>Pseudomonadota</taxon>
        <taxon>Alphaproteobacteria</taxon>
        <taxon>Acetobacterales</taxon>
        <taxon>Roseomonadaceae</taxon>
        <taxon>Falsiroseomonas</taxon>
    </lineage>
</organism>
<keyword evidence="8" id="KW-1185">Reference proteome</keyword>
<dbReference type="SUPFAM" id="SSF51735">
    <property type="entry name" value="NAD(P)-binding Rossmann-fold domains"/>
    <property type="match status" value="1"/>
</dbReference>
<keyword evidence="3" id="KW-0520">NAD</keyword>
<gene>
    <name evidence="7" type="ORF">HB662_05545</name>
</gene>
<dbReference type="InterPro" id="IPR006140">
    <property type="entry name" value="D-isomer_DH_NAD-bd"/>
</dbReference>
<evidence type="ECO:0000313" key="7">
    <source>
        <dbReference type="EMBL" id="NKE44231.1"/>
    </source>
</evidence>
<evidence type="ECO:0000256" key="4">
    <source>
        <dbReference type="RuleBase" id="RU003719"/>
    </source>
</evidence>